<keyword evidence="1" id="KW-0560">Oxidoreductase</keyword>
<reference evidence="4 5" key="1">
    <citation type="submission" date="2019-09" db="EMBL/GenBank/DDBJ databases">
        <authorList>
            <person name="Wang X."/>
        </authorList>
    </citation>
    <scope>NUCLEOTIDE SEQUENCE [LARGE SCALE GENOMIC DNA]</scope>
    <source>
        <strain evidence="4 5">CICC 11023</strain>
    </source>
</reference>
<dbReference type="PANTHER" id="PTHR13789:SF309">
    <property type="entry name" value="PUTATIVE (AFU_ORTHOLOGUE AFUA_6G14510)-RELATED"/>
    <property type="match status" value="1"/>
</dbReference>
<dbReference type="PANTHER" id="PTHR13789">
    <property type="entry name" value="MONOOXYGENASE"/>
    <property type="match status" value="1"/>
</dbReference>
<dbReference type="InterPro" id="IPR036188">
    <property type="entry name" value="FAD/NAD-bd_sf"/>
</dbReference>
<evidence type="ECO:0000313" key="5">
    <source>
        <dbReference type="Proteomes" id="UP000323876"/>
    </source>
</evidence>
<comment type="caution">
    <text evidence="4">The sequence shown here is derived from an EMBL/GenBank/DDBJ whole genome shotgun (WGS) entry which is preliminary data.</text>
</comment>
<accession>A0A5N0EAG7</accession>
<dbReference type="SUPFAM" id="SSF54373">
    <property type="entry name" value="FAD-linked reductases, C-terminal domain"/>
    <property type="match status" value="1"/>
</dbReference>
<protein>
    <submittedName>
        <fullName evidence="4">NAD(P)-binding protein</fullName>
    </submittedName>
</protein>
<evidence type="ECO:0000256" key="1">
    <source>
        <dbReference type="ARBA" id="ARBA00023002"/>
    </source>
</evidence>
<evidence type="ECO:0000256" key="2">
    <source>
        <dbReference type="ARBA" id="ARBA00023033"/>
    </source>
</evidence>
<dbReference type="RefSeq" id="WP_150405298.1">
    <property type="nucleotide sequence ID" value="NZ_VXLC01000015.1"/>
</dbReference>
<keyword evidence="2" id="KW-0503">Monooxygenase</keyword>
<gene>
    <name evidence="4" type="ORF">F3087_29375</name>
</gene>
<sequence length="405" mass="43473">MNTAIVVGGGIGGLSAALGLERAGWRVTVLERAEQFRPVGAGLMLAPNAVRALNWLGLAEELRSLDTAQGTTGIRTASGRWLLRGDVTEVIRRFGVPGYMLHRADAHAVLIAALRHTNLRTGHQVTEVDPDAGAVTFRRPTGETETLGADLIVAADGVASPVRAQLFPDHPGPCYAGYLTWRGVVPAEAAADIEVGRSLIESWGRGRRFGVMPLTGGRVYWYATLSSPPNSHAHANLETVARLFRDWHDPIPRLIAATPLKSLLRHDIYSLETPLPSYATGRVILLGDAAHAITPDLGQGAAQALEDAATLNALATTESTVESVIAGYDLARRGRTQQLARASAAAGRVAQWRNPLKVALRNSLVWLTPRSVYLNSLRETFSWTPETTFTERDPVAASARSEAGN</sequence>
<organism evidence="4 5">
    <name type="scientific">Nocardia colli</name>
    <dbReference type="NCBI Taxonomy" id="2545717"/>
    <lineage>
        <taxon>Bacteria</taxon>
        <taxon>Bacillati</taxon>
        <taxon>Actinomycetota</taxon>
        <taxon>Actinomycetes</taxon>
        <taxon>Mycobacteriales</taxon>
        <taxon>Nocardiaceae</taxon>
        <taxon>Nocardia</taxon>
    </lineage>
</organism>
<proteinExistence type="predicted"/>
<dbReference type="InterPro" id="IPR002938">
    <property type="entry name" value="FAD-bd"/>
</dbReference>
<name>A0A5N0EAG7_9NOCA</name>
<feature type="domain" description="FAD-binding" evidence="3">
    <location>
        <begin position="4"/>
        <end position="342"/>
    </location>
</feature>
<dbReference type="Proteomes" id="UP000323876">
    <property type="component" value="Unassembled WGS sequence"/>
</dbReference>
<dbReference type="AlphaFoldDB" id="A0A5N0EAG7"/>
<dbReference type="Pfam" id="PF01494">
    <property type="entry name" value="FAD_binding_3"/>
    <property type="match status" value="1"/>
</dbReference>
<keyword evidence="5" id="KW-1185">Reference proteome</keyword>
<dbReference type="GO" id="GO:0004497">
    <property type="term" value="F:monooxygenase activity"/>
    <property type="evidence" value="ECO:0007669"/>
    <property type="project" value="UniProtKB-KW"/>
</dbReference>
<dbReference type="PRINTS" id="PR00420">
    <property type="entry name" value="RNGMNOXGNASE"/>
</dbReference>
<dbReference type="GO" id="GO:0071949">
    <property type="term" value="F:FAD binding"/>
    <property type="evidence" value="ECO:0007669"/>
    <property type="project" value="InterPro"/>
</dbReference>
<dbReference type="OrthoDB" id="4568714at2"/>
<evidence type="ECO:0000259" key="3">
    <source>
        <dbReference type="Pfam" id="PF01494"/>
    </source>
</evidence>
<dbReference type="Gene3D" id="3.50.50.60">
    <property type="entry name" value="FAD/NAD(P)-binding domain"/>
    <property type="match status" value="1"/>
</dbReference>
<dbReference type="EMBL" id="VXLC01000015">
    <property type="protein sequence ID" value="KAA8885740.1"/>
    <property type="molecule type" value="Genomic_DNA"/>
</dbReference>
<dbReference type="SUPFAM" id="SSF51905">
    <property type="entry name" value="FAD/NAD(P)-binding domain"/>
    <property type="match status" value="1"/>
</dbReference>
<dbReference type="InterPro" id="IPR050493">
    <property type="entry name" value="FAD-dep_Monooxygenase_BioMet"/>
</dbReference>
<evidence type="ECO:0000313" key="4">
    <source>
        <dbReference type="EMBL" id="KAA8885740.1"/>
    </source>
</evidence>